<name>A0A1H9PJ29_9ACTN</name>
<dbReference type="Gene3D" id="3.40.1170.60">
    <property type="match status" value="1"/>
</dbReference>
<reference evidence="18 19" key="1">
    <citation type="submission" date="2016-10" db="EMBL/GenBank/DDBJ databases">
        <authorList>
            <person name="de Groot N.N."/>
        </authorList>
    </citation>
    <scope>NUCLEOTIDE SEQUENCE [LARGE SCALE GENOMIC DNA]</scope>
    <source>
        <strain evidence="18 19">DSM 16859</strain>
    </source>
</reference>
<dbReference type="AlphaFoldDB" id="A0A1H9PJ29"/>
<dbReference type="HAMAP" id="MF_01113">
    <property type="entry name" value="DNApol_IV"/>
    <property type="match status" value="1"/>
</dbReference>
<evidence type="ECO:0000256" key="7">
    <source>
        <dbReference type="ARBA" id="ARBA00022705"/>
    </source>
</evidence>
<dbReference type="GO" id="GO:0005829">
    <property type="term" value="C:cytosol"/>
    <property type="evidence" value="ECO:0007669"/>
    <property type="project" value="TreeGrafter"/>
</dbReference>
<dbReference type="InterPro" id="IPR050116">
    <property type="entry name" value="DNA_polymerase-Y"/>
</dbReference>
<keyword evidence="6 16" id="KW-0548">Nucleotidyltransferase</keyword>
<feature type="binding site" evidence="16">
    <location>
        <position position="120"/>
    </location>
    <ligand>
        <name>Mg(2+)</name>
        <dbReference type="ChEBI" id="CHEBI:18420"/>
    </ligand>
</feature>
<organism evidence="18 19">
    <name type="scientific">Propionibacterium cyclohexanicum</name>
    <dbReference type="NCBI Taxonomy" id="64702"/>
    <lineage>
        <taxon>Bacteria</taxon>
        <taxon>Bacillati</taxon>
        <taxon>Actinomycetota</taxon>
        <taxon>Actinomycetes</taxon>
        <taxon>Propionibacteriales</taxon>
        <taxon>Propionibacteriaceae</taxon>
        <taxon>Propionibacterium</taxon>
    </lineage>
</organism>
<feature type="domain" description="UmuC" evidence="17">
    <location>
        <begin position="23"/>
        <end position="202"/>
    </location>
</feature>
<evidence type="ECO:0000256" key="3">
    <source>
        <dbReference type="ARBA" id="ARBA00022457"/>
    </source>
</evidence>
<dbReference type="GO" id="GO:0003887">
    <property type="term" value="F:DNA-directed DNA polymerase activity"/>
    <property type="evidence" value="ECO:0007669"/>
    <property type="project" value="UniProtKB-UniRule"/>
</dbReference>
<dbReference type="GO" id="GO:0042276">
    <property type="term" value="P:error-prone translesion synthesis"/>
    <property type="evidence" value="ECO:0007669"/>
    <property type="project" value="TreeGrafter"/>
</dbReference>
<dbReference type="GO" id="GO:0000287">
    <property type="term" value="F:magnesium ion binding"/>
    <property type="evidence" value="ECO:0007669"/>
    <property type="project" value="UniProtKB-UniRule"/>
</dbReference>
<dbReference type="GO" id="GO:0006281">
    <property type="term" value="P:DNA repair"/>
    <property type="evidence" value="ECO:0007669"/>
    <property type="project" value="UniProtKB-UniRule"/>
</dbReference>
<evidence type="ECO:0000256" key="1">
    <source>
        <dbReference type="ARBA" id="ARBA00004496"/>
    </source>
</evidence>
<comment type="cofactor">
    <cofactor evidence="16">
        <name>Mg(2+)</name>
        <dbReference type="ChEBI" id="CHEBI:18420"/>
    </cofactor>
    <text evidence="16">Binds 2 magnesium ions per subunit.</text>
</comment>
<feature type="active site" evidence="16">
    <location>
        <position position="121"/>
    </location>
</feature>
<dbReference type="Pfam" id="PF11799">
    <property type="entry name" value="IMS_C"/>
    <property type="match status" value="1"/>
</dbReference>
<dbReference type="PROSITE" id="PS50173">
    <property type="entry name" value="UMUC"/>
    <property type="match status" value="1"/>
</dbReference>
<comment type="catalytic activity">
    <reaction evidence="15 16">
        <text>DNA(n) + a 2'-deoxyribonucleoside 5'-triphosphate = DNA(n+1) + diphosphate</text>
        <dbReference type="Rhea" id="RHEA:22508"/>
        <dbReference type="Rhea" id="RHEA-COMP:17339"/>
        <dbReference type="Rhea" id="RHEA-COMP:17340"/>
        <dbReference type="ChEBI" id="CHEBI:33019"/>
        <dbReference type="ChEBI" id="CHEBI:61560"/>
        <dbReference type="ChEBI" id="CHEBI:173112"/>
        <dbReference type="EC" id="2.7.7.7"/>
    </reaction>
</comment>
<dbReference type="EMBL" id="FOGZ01000001">
    <property type="protein sequence ID" value="SER48164.1"/>
    <property type="molecule type" value="Genomic_DNA"/>
</dbReference>
<evidence type="ECO:0000256" key="4">
    <source>
        <dbReference type="ARBA" id="ARBA00022490"/>
    </source>
</evidence>
<evidence type="ECO:0000256" key="14">
    <source>
        <dbReference type="ARBA" id="ARBA00025589"/>
    </source>
</evidence>
<evidence type="ECO:0000256" key="5">
    <source>
        <dbReference type="ARBA" id="ARBA00022679"/>
    </source>
</evidence>
<evidence type="ECO:0000256" key="11">
    <source>
        <dbReference type="ARBA" id="ARBA00022932"/>
    </source>
</evidence>
<feature type="binding site" evidence="16">
    <location>
        <position position="27"/>
    </location>
    <ligand>
        <name>Mg(2+)</name>
        <dbReference type="ChEBI" id="CHEBI:18420"/>
    </ligand>
</feature>
<dbReference type="Gene3D" id="1.10.150.20">
    <property type="entry name" value="5' to 3' exonuclease, C-terminal subdomain"/>
    <property type="match status" value="1"/>
</dbReference>
<evidence type="ECO:0000256" key="13">
    <source>
        <dbReference type="ARBA" id="ARBA00023204"/>
    </source>
</evidence>
<evidence type="ECO:0000313" key="18">
    <source>
        <dbReference type="EMBL" id="SER48164.1"/>
    </source>
</evidence>
<dbReference type="InterPro" id="IPR043502">
    <property type="entry name" value="DNA/RNA_pol_sf"/>
</dbReference>
<dbReference type="SUPFAM" id="SSF100879">
    <property type="entry name" value="Lesion bypass DNA polymerase (Y-family), little finger domain"/>
    <property type="match status" value="1"/>
</dbReference>
<feature type="site" description="Substrate discrimination" evidence="16">
    <location>
        <position position="32"/>
    </location>
</feature>
<evidence type="ECO:0000256" key="6">
    <source>
        <dbReference type="ARBA" id="ARBA00022695"/>
    </source>
</evidence>
<keyword evidence="11 16" id="KW-0239">DNA-directed DNA polymerase</keyword>
<gene>
    <name evidence="16" type="primary">dinB</name>
    <name evidence="18" type="ORF">SAMN05443377_10175</name>
</gene>
<dbReference type="NCBIfam" id="NF002677">
    <property type="entry name" value="PRK02406.1"/>
    <property type="match status" value="1"/>
</dbReference>
<dbReference type="EC" id="2.7.7.7" evidence="16"/>
<dbReference type="Pfam" id="PF00817">
    <property type="entry name" value="IMS"/>
    <property type="match status" value="1"/>
</dbReference>
<accession>A0A1H9PJ29</accession>
<protein>
    <recommendedName>
        <fullName evidence="16">DNA polymerase IV</fullName>
        <shortName evidence="16">Pol IV</shortName>
        <ecNumber evidence="16">2.7.7.7</ecNumber>
    </recommendedName>
</protein>
<evidence type="ECO:0000256" key="10">
    <source>
        <dbReference type="ARBA" id="ARBA00022842"/>
    </source>
</evidence>
<comment type="similarity">
    <text evidence="2 16">Belongs to the DNA polymerase type-Y family.</text>
</comment>
<dbReference type="InterPro" id="IPR043128">
    <property type="entry name" value="Rev_trsase/Diguanyl_cyclase"/>
</dbReference>
<comment type="subcellular location">
    <subcellularLocation>
        <location evidence="1 16">Cytoplasm</location>
    </subcellularLocation>
</comment>
<keyword evidence="9 16" id="KW-0227">DNA damage</keyword>
<dbReference type="Gene3D" id="3.30.70.270">
    <property type="match status" value="1"/>
</dbReference>
<dbReference type="Proteomes" id="UP000198815">
    <property type="component" value="Unassembled WGS sequence"/>
</dbReference>
<keyword evidence="10 16" id="KW-0460">Magnesium</keyword>
<keyword evidence="5 16" id="KW-0808">Transferase</keyword>
<dbReference type="RefSeq" id="WP_091966844.1">
    <property type="nucleotide sequence ID" value="NZ_FOGZ01000001.1"/>
</dbReference>
<keyword evidence="7 16" id="KW-0235">DNA replication</keyword>
<evidence type="ECO:0000256" key="2">
    <source>
        <dbReference type="ARBA" id="ARBA00010945"/>
    </source>
</evidence>
<sequence>MSAPAAPPGGHSAGASAGSPSIIMHVDMDAFYASVEQVRRPELADVPFWVGGAERGVVLSANYLARSHGVSGGMPSGRALRLCPRGVVVPPDFDHYAAVSASVFALFGTITRKVEAASIDEAFLDIGGSRRRLGPPRLIGEMVRAKVFDEQSITCSVGIAPSKMLAKMASTRAKPDGLLLIGAEEVVAFLHPLPVEQLIGVGPVMTERLHRLGLKTVGHLAHTPLATLRRAFGDRTGQWLSELAWGRDDDPVIEQVPEQSIGAQTTFPRDTDDPGLVRTELLRLSSRVATRLRGAGACGRTVTVDVRFADFTTLTRSSGLGEPSDVTDEIYARSCRLFEALGLQRARVRRVGVRVSRLVPSGSAYRQPTLDEPERGMREAELAADSVIAKFGPRAVQRASLTAKPVDAPFLPPAP</sequence>
<dbReference type="Pfam" id="PF21999">
    <property type="entry name" value="IMS_HHH_1"/>
    <property type="match status" value="1"/>
</dbReference>
<dbReference type="GO" id="GO:0003684">
    <property type="term" value="F:damaged DNA binding"/>
    <property type="evidence" value="ECO:0007669"/>
    <property type="project" value="InterPro"/>
</dbReference>
<evidence type="ECO:0000313" key="19">
    <source>
        <dbReference type="Proteomes" id="UP000198815"/>
    </source>
</evidence>
<dbReference type="InterPro" id="IPR017961">
    <property type="entry name" value="DNA_pol_Y-fam_little_finger"/>
</dbReference>
<keyword evidence="4 16" id="KW-0963">Cytoplasm</keyword>
<evidence type="ECO:0000256" key="15">
    <source>
        <dbReference type="ARBA" id="ARBA00049244"/>
    </source>
</evidence>
<keyword evidence="19" id="KW-1185">Reference proteome</keyword>
<proteinExistence type="inferred from homology"/>
<comment type="subunit">
    <text evidence="16">Monomer.</text>
</comment>
<dbReference type="InterPro" id="IPR001126">
    <property type="entry name" value="UmuC"/>
</dbReference>
<dbReference type="STRING" id="64702.SAMN05443377_10175"/>
<dbReference type="InterPro" id="IPR053848">
    <property type="entry name" value="IMS_HHH_1"/>
</dbReference>
<dbReference type="InterPro" id="IPR036775">
    <property type="entry name" value="DNA_pol_Y-fam_lit_finger_sf"/>
</dbReference>
<evidence type="ECO:0000256" key="12">
    <source>
        <dbReference type="ARBA" id="ARBA00023125"/>
    </source>
</evidence>
<dbReference type="InterPro" id="IPR022880">
    <property type="entry name" value="DNApol_IV"/>
</dbReference>
<evidence type="ECO:0000256" key="9">
    <source>
        <dbReference type="ARBA" id="ARBA00022763"/>
    </source>
</evidence>
<keyword evidence="3 16" id="KW-0515">Mutator protein</keyword>
<keyword evidence="12 16" id="KW-0238">DNA-binding</keyword>
<dbReference type="PANTHER" id="PTHR11076">
    <property type="entry name" value="DNA REPAIR POLYMERASE UMUC / TRANSFERASE FAMILY MEMBER"/>
    <property type="match status" value="1"/>
</dbReference>
<dbReference type="Gene3D" id="3.30.1490.100">
    <property type="entry name" value="DNA polymerase, Y-family, little finger domain"/>
    <property type="match status" value="1"/>
</dbReference>
<dbReference type="GO" id="GO:0009432">
    <property type="term" value="P:SOS response"/>
    <property type="evidence" value="ECO:0007669"/>
    <property type="project" value="TreeGrafter"/>
</dbReference>
<evidence type="ECO:0000256" key="8">
    <source>
        <dbReference type="ARBA" id="ARBA00022723"/>
    </source>
</evidence>
<comment type="function">
    <text evidence="14 16">Poorly processive, error-prone DNA polymerase involved in untargeted mutagenesis. Copies undamaged DNA at stalled replication forks, which arise in vivo from mismatched or misaligned primer ends. These misaligned primers can be extended by PolIV. Exhibits no 3'-5' exonuclease (proofreading) activity. May be involved in translesional synthesis, in conjunction with the beta clamp from PolIII.</text>
</comment>
<evidence type="ECO:0000259" key="17">
    <source>
        <dbReference type="PROSITE" id="PS50173"/>
    </source>
</evidence>
<dbReference type="PANTHER" id="PTHR11076:SF33">
    <property type="entry name" value="DNA POLYMERASE KAPPA"/>
    <property type="match status" value="1"/>
</dbReference>
<dbReference type="SUPFAM" id="SSF56672">
    <property type="entry name" value="DNA/RNA polymerases"/>
    <property type="match status" value="1"/>
</dbReference>
<dbReference type="CDD" id="cd03586">
    <property type="entry name" value="PolY_Pol_IV_kappa"/>
    <property type="match status" value="1"/>
</dbReference>
<evidence type="ECO:0000256" key="16">
    <source>
        <dbReference type="HAMAP-Rule" id="MF_01113"/>
    </source>
</evidence>
<dbReference type="GO" id="GO:0006261">
    <property type="term" value="P:DNA-templated DNA replication"/>
    <property type="evidence" value="ECO:0007669"/>
    <property type="project" value="UniProtKB-UniRule"/>
</dbReference>
<keyword evidence="8 16" id="KW-0479">Metal-binding</keyword>
<dbReference type="OrthoDB" id="9808813at2"/>
<keyword evidence="13 16" id="KW-0234">DNA repair</keyword>